<evidence type="ECO:0000256" key="3">
    <source>
        <dbReference type="ARBA" id="ARBA00022559"/>
    </source>
</evidence>
<keyword evidence="14" id="KW-1185">Reference proteome</keyword>
<dbReference type="EC" id="1.11.1.24" evidence="2"/>
<dbReference type="CDD" id="cd03017">
    <property type="entry name" value="PRX_BCP"/>
    <property type="match status" value="1"/>
</dbReference>
<dbReference type="Pfam" id="PF00578">
    <property type="entry name" value="AhpC-TSA"/>
    <property type="match status" value="1"/>
</dbReference>
<keyword evidence="6" id="KW-1015">Disulfide bond</keyword>
<proteinExistence type="inferred from homology"/>
<keyword evidence="5 13" id="KW-0560">Oxidoreductase</keyword>
<evidence type="ECO:0000256" key="7">
    <source>
        <dbReference type="ARBA" id="ARBA00023284"/>
    </source>
</evidence>
<dbReference type="PANTHER" id="PTHR42801:SF4">
    <property type="entry name" value="AHPC_TSA FAMILY PROTEIN"/>
    <property type="match status" value="1"/>
</dbReference>
<evidence type="ECO:0000256" key="11">
    <source>
        <dbReference type="ARBA" id="ARBA00049091"/>
    </source>
</evidence>
<dbReference type="InterPro" id="IPR013766">
    <property type="entry name" value="Thioredoxin_domain"/>
</dbReference>
<evidence type="ECO:0000259" key="12">
    <source>
        <dbReference type="PROSITE" id="PS51352"/>
    </source>
</evidence>
<dbReference type="EMBL" id="JBEWLZ010000004">
    <property type="protein sequence ID" value="MET1490193.1"/>
    <property type="molecule type" value="Genomic_DNA"/>
</dbReference>
<dbReference type="RefSeq" id="WP_345923756.1">
    <property type="nucleotide sequence ID" value="NZ_JBDIVF010000001.1"/>
</dbReference>
<keyword evidence="4" id="KW-0049">Antioxidant</keyword>
<evidence type="ECO:0000313" key="13">
    <source>
        <dbReference type="EMBL" id="MET1490193.1"/>
    </source>
</evidence>
<dbReference type="GO" id="GO:0140824">
    <property type="term" value="F:thioredoxin-dependent peroxiredoxin activity"/>
    <property type="evidence" value="ECO:0007669"/>
    <property type="project" value="UniProtKB-EC"/>
</dbReference>
<comment type="function">
    <text evidence="1">Thiol-specific peroxidase that catalyzes the reduction of hydrogen peroxide and organic hydroperoxides to water and alcohols, respectively. Plays a role in cell protection against oxidative stress by detoxifying peroxides and as sensor of hydrogen peroxide-mediated signaling events.</text>
</comment>
<evidence type="ECO:0000256" key="6">
    <source>
        <dbReference type="ARBA" id="ARBA00023157"/>
    </source>
</evidence>
<evidence type="ECO:0000313" key="14">
    <source>
        <dbReference type="Proteomes" id="UP001548590"/>
    </source>
</evidence>
<dbReference type="PANTHER" id="PTHR42801">
    <property type="entry name" value="THIOREDOXIN-DEPENDENT PEROXIDE REDUCTASE"/>
    <property type="match status" value="1"/>
</dbReference>
<accession>A0ABV2CQV0</accession>
<evidence type="ECO:0000256" key="5">
    <source>
        <dbReference type="ARBA" id="ARBA00023002"/>
    </source>
</evidence>
<sequence length="190" mass="20979">MGRLIDWNNLGSSAGGALAEVRLEAGQQAPVFTLPDADMGLFDLASALQRKIVVLHFYPRDAMPSSLRQAIDFSEQEREFARLGAMIVGISLDECMTHADFRDAHGISMELLSDPEGEVCRLYGVWQDRLADGVLRPAVHRATFIVACDGSVLHADYNVDLREHTELVLARLKSISGSKNGNPQEHRRHA</sequence>
<evidence type="ECO:0000256" key="1">
    <source>
        <dbReference type="ARBA" id="ARBA00003330"/>
    </source>
</evidence>
<comment type="catalytic activity">
    <reaction evidence="11">
        <text>a hydroperoxide + [thioredoxin]-dithiol = an alcohol + [thioredoxin]-disulfide + H2O</text>
        <dbReference type="Rhea" id="RHEA:62620"/>
        <dbReference type="Rhea" id="RHEA-COMP:10698"/>
        <dbReference type="Rhea" id="RHEA-COMP:10700"/>
        <dbReference type="ChEBI" id="CHEBI:15377"/>
        <dbReference type="ChEBI" id="CHEBI:29950"/>
        <dbReference type="ChEBI" id="CHEBI:30879"/>
        <dbReference type="ChEBI" id="CHEBI:35924"/>
        <dbReference type="ChEBI" id="CHEBI:50058"/>
        <dbReference type="EC" id="1.11.1.24"/>
    </reaction>
</comment>
<evidence type="ECO:0000256" key="9">
    <source>
        <dbReference type="ARBA" id="ARBA00038489"/>
    </source>
</evidence>
<comment type="caution">
    <text evidence="13">The sequence shown here is derived from an EMBL/GenBank/DDBJ whole genome shotgun (WGS) entry which is preliminary data.</text>
</comment>
<keyword evidence="7" id="KW-0676">Redox-active center</keyword>
<reference evidence="13 14" key="1">
    <citation type="submission" date="2024-07" db="EMBL/GenBank/DDBJ databases">
        <title>Uliginosibacterium paludis KCTC:42655.</title>
        <authorList>
            <person name="Kim M.K."/>
        </authorList>
    </citation>
    <scope>NUCLEOTIDE SEQUENCE [LARGE SCALE GENOMIC DNA]</scope>
    <source>
        <strain evidence="13 14">KCTC 42655</strain>
    </source>
</reference>
<evidence type="ECO:0000256" key="8">
    <source>
        <dbReference type="ARBA" id="ARBA00032824"/>
    </source>
</evidence>
<evidence type="ECO:0000256" key="2">
    <source>
        <dbReference type="ARBA" id="ARBA00013017"/>
    </source>
</evidence>
<protein>
    <recommendedName>
        <fullName evidence="2">thioredoxin-dependent peroxiredoxin</fullName>
        <ecNumber evidence="2">1.11.1.24</ecNumber>
    </recommendedName>
    <alternativeName>
        <fullName evidence="8">Thioredoxin peroxidase</fullName>
    </alternativeName>
    <alternativeName>
        <fullName evidence="10">Thioredoxin-dependent peroxiredoxin Bcp</fullName>
    </alternativeName>
</protein>
<name>A0ABV2CQV0_9RHOO</name>
<dbReference type="InterPro" id="IPR050924">
    <property type="entry name" value="Peroxiredoxin_BCP/PrxQ"/>
</dbReference>
<dbReference type="PROSITE" id="PS51352">
    <property type="entry name" value="THIOREDOXIN_2"/>
    <property type="match status" value="1"/>
</dbReference>
<dbReference type="Gene3D" id="3.40.30.10">
    <property type="entry name" value="Glutaredoxin"/>
    <property type="match status" value="1"/>
</dbReference>
<dbReference type="SUPFAM" id="SSF52833">
    <property type="entry name" value="Thioredoxin-like"/>
    <property type="match status" value="1"/>
</dbReference>
<gene>
    <name evidence="13" type="ORF">ABVT11_10180</name>
</gene>
<organism evidence="13 14">
    <name type="scientific">Uliginosibacterium paludis</name>
    <dbReference type="NCBI Taxonomy" id="1615952"/>
    <lineage>
        <taxon>Bacteria</taxon>
        <taxon>Pseudomonadati</taxon>
        <taxon>Pseudomonadota</taxon>
        <taxon>Betaproteobacteria</taxon>
        <taxon>Rhodocyclales</taxon>
        <taxon>Zoogloeaceae</taxon>
        <taxon>Uliginosibacterium</taxon>
    </lineage>
</organism>
<evidence type="ECO:0000256" key="10">
    <source>
        <dbReference type="ARBA" id="ARBA00042639"/>
    </source>
</evidence>
<dbReference type="InterPro" id="IPR036249">
    <property type="entry name" value="Thioredoxin-like_sf"/>
</dbReference>
<feature type="domain" description="Thioredoxin" evidence="12">
    <location>
        <begin position="23"/>
        <end position="177"/>
    </location>
</feature>
<evidence type="ECO:0000256" key="4">
    <source>
        <dbReference type="ARBA" id="ARBA00022862"/>
    </source>
</evidence>
<comment type="similarity">
    <text evidence="9">Belongs to the peroxiredoxin family. BCP/PrxQ subfamily.</text>
</comment>
<dbReference type="InterPro" id="IPR000866">
    <property type="entry name" value="AhpC/TSA"/>
</dbReference>
<dbReference type="Proteomes" id="UP001548590">
    <property type="component" value="Unassembled WGS sequence"/>
</dbReference>
<keyword evidence="3 13" id="KW-0575">Peroxidase</keyword>